<keyword evidence="1" id="KW-0805">Transcription regulation</keyword>
<keyword evidence="3" id="KW-0804">Transcription</keyword>
<accession>A0ABP7CI87</accession>
<organism evidence="5 6">
    <name type="scientific">Arthrobacter ginkgonis</name>
    <dbReference type="NCBI Taxonomy" id="1630594"/>
    <lineage>
        <taxon>Bacteria</taxon>
        <taxon>Bacillati</taxon>
        <taxon>Actinomycetota</taxon>
        <taxon>Actinomycetes</taxon>
        <taxon>Micrococcales</taxon>
        <taxon>Micrococcaceae</taxon>
        <taxon>Arthrobacter</taxon>
    </lineage>
</organism>
<dbReference type="PRINTS" id="PR00038">
    <property type="entry name" value="HTHLUXR"/>
</dbReference>
<keyword evidence="2" id="KW-0238">DNA-binding</keyword>
<feature type="domain" description="HTH luxR-type" evidence="4">
    <location>
        <begin position="794"/>
        <end position="861"/>
    </location>
</feature>
<dbReference type="InterPro" id="IPR000792">
    <property type="entry name" value="Tscrpt_reg_LuxR_C"/>
</dbReference>
<dbReference type="InterPro" id="IPR059106">
    <property type="entry name" value="WHD_MalT"/>
</dbReference>
<dbReference type="InterPro" id="IPR036388">
    <property type="entry name" value="WH-like_DNA-bd_sf"/>
</dbReference>
<dbReference type="Proteomes" id="UP001500752">
    <property type="component" value="Unassembled WGS sequence"/>
</dbReference>
<dbReference type="EMBL" id="BAABEO010000019">
    <property type="protein sequence ID" value="GAA3688548.1"/>
    <property type="molecule type" value="Genomic_DNA"/>
</dbReference>
<evidence type="ECO:0000313" key="5">
    <source>
        <dbReference type="EMBL" id="GAA3688548.1"/>
    </source>
</evidence>
<proteinExistence type="predicted"/>
<gene>
    <name evidence="5" type="ORF">GCM10023081_27360</name>
</gene>
<name>A0ABP7CI87_9MICC</name>
<evidence type="ECO:0000313" key="6">
    <source>
        <dbReference type="Proteomes" id="UP001500752"/>
    </source>
</evidence>
<evidence type="ECO:0000259" key="4">
    <source>
        <dbReference type="PROSITE" id="PS50043"/>
    </source>
</evidence>
<evidence type="ECO:0000256" key="1">
    <source>
        <dbReference type="ARBA" id="ARBA00023015"/>
    </source>
</evidence>
<evidence type="ECO:0000256" key="3">
    <source>
        <dbReference type="ARBA" id="ARBA00023163"/>
    </source>
</evidence>
<keyword evidence="6" id="KW-1185">Reference proteome</keyword>
<dbReference type="PANTHER" id="PTHR44688:SF16">
    <property type="entry name" value="DNA-BINDING TRANSCRIPTIONAL ACTIVATOR DEVR_DOSR"/>
    <property type="match status" value="1"/>
</dbReference>
<sequence>MPPSAGTVGALARPRLDAAFAAATGSHRITVVDAPAGYGKTTALAGWVRRSGVPYAWLAVDRFDAGPARLFRRVVASLQAAAERLPLPDRTSLLALEHDLDPDPARSYDRVLETLGNLTEPVVLVLDDLHLPGRKVGTGILGVLAVSGPSSLRLVFSSRGVPPLPVERIRHGKGVSDLRMPDLAFTRDEARQLAASLGPTATGDVDALWNEAAGWPVALHRSLEATARISGPGARAAPDPPPGTALTGYVAEEVLDQLPHALADFVLRATITDRISRRLAVELSAKPGGGHMLHDCLRRSLFIEEREGPGGESAYRWHPLFASQCRHILEERDPLLHESLHRIAARHHQDTDVVACVAHALRGRDPLRAVAALGAHWLEFVLRDDTEALEGLCLELPYPWSDDAEILAVRSACRSLAGDAASAADLLRRAQSRAHALDAERHKRFHTSHGLFELFVGERRPDLRTAADAGRRLLDADSEGMWALQAAGVFLLGQAEVRLQRDGAGAIHLLRTAAAAGAANRLEAVEVCSSAELALGLAVAGDLVAAQEAATHALERATIVGWQSQGQLAPAWLAQGIAGYWRNDAEEAAVHLSRGIRAGHGAFPLGALLRLYRVLADCTINDPTRLAEAHADLEATEDWEAHGLPGTELHTVAAAKVAEAMGDLDRALGLVRPLVNGGTSPLVTMLVTELLRRGGEGAAARRGAQSLAATRGTPYIDTGLALTEALLADAAGDSATAHERVEHAAAVAERQSILRPFIERSADLEDLLTRHLAWGTAHESFIAARTAQHGHDHTHRPPSYWALTERELEVLTYMRSMMTAADIAKGLFVSVNTVKTHQRSIYRKLGVASRREALRIAVERGLT</sequence>
<comment type="caution">
    <text evidence="5">The sequence shown here is derived from an EMBL/GenBank/DDBJ whole genome shotgun (WGS) entry which is preliminary data.</text>
</comment>
<dbReference type="Pfam" id="PF25873">
    <property type="entry name" value="WHD_MalT"/>
    <property type="match status" value="1"/>
</dbReference>
<dbReference type="CDD" id="cd06170">
    <property type="entry name" value="LuxR_C_like"/>
    <property type="match status" value="1"/>
</dbReference>
<dbReference type="SUPFAM" id="SSF46894">
    <property type="entry name" value="C-terminal effector domain of the bipartite response regulators"/>
    <property type="match status" value="1"/>
</dbReference>
<dbReference type="Pfam" id="PF00196">
    <property type="entry name" value="GerE"/>
    <property type="match status" value="1"/>
</dbReference>
<dbReference type="SMART" id="SM00421">
    <property type="entry name" value="HTH_LUXR"/>
    <property type="match status" value="1"/>
</dbReference>
<reference evidence="6" key="1">
    <citation type="journal article" date="2019" name="Int. J. Syst. Evol. Microbiol.">
        <title>The Global Catalogue of Microorganisms (GCM) 10K type strain sequencing project: providing services to taxonomists for standard genome sequencing and annotation.</title>
        <authorList>
            <consortium name="The Broad Institute Genomics Platform"/>
            <consortium name="The Broad Institute Genome Sequencing Center for Infectious Disease"/>
            <person name="Wu L."/>
            <person name="Ma J."/>
        </authorList>
    </citation>
    <scope>NUCLEOTIDE SEQUENCE [LARGE SCALE GENOMIC DNA]</scope>
    <source>
        <strain evidence="6">JCM 30742</strain>
    </source>
</reference>
<protein>
    <submittedName>
        <fullName evidence="5">LuxR C-terminal-related transcriptional regulator</fullName>
    </submittedName>
</protein>
<dbReference type="PANTHER" id="PTHR44688">
    <property type="entry name" value="DNA-BINDING TRANSCRIPTIONAL ACTIVATOR DEVR_DOSR"/>
    <property type="match status" value="1"/>
</dbReference>
<dbReference type="PROSITE" id="PS50043">
    <property type="entry name" value="HTH_LUXR_2"/>
    <property type="match status" value="1"/>
</dbReference>
<dbReference type="Gene3D" id="1.10.10.10">
    <property type="entry name" value="Winged helix-like DNA-binding domain superfamily/Winged helix DNA-binding domain"/>
    <property type="match status" value="1"/>
</dbReference>
<evidence type="ECO:0000256" key="2">
    <source>
        <dbReference type="ARBA" id="ARBA00023125"/>
    </source>
</evidence>
<dbReference type="InterPro" id="IPR016032">
    <property type="entry name" value="Sig_transdc_resp-reg_C-effctor"/>
</dbReference>